<evidence type="ECO:0000256" key="1">
    <source>
        <dbReference type="SAM" id="MobiDB-lite"/>
    </source>
</evidence>
<comment type="caution">
    <text evidence="2">The sequence shown here is derived from an EMBL/GenBank/DDBJ whole genome shotgun (WGS) entry which is preliminary data.</text>
</comment>
<proteinExistence type="predicted"/>
<reference evidence="2" key="1">
    <citation type="submission" date="2024-02" db="EMBL/GenBank/DDBJ databases">
        <authorList>
            <consortium name="ELIXIR-Norway"/>
            <consortium name="Elixir Norway"/>
        </authorList>
    </citation>
    <scope>NUCLEOTIDE SEQUENCE</scope>
</reference>
<protein>
    <submittedName>
        <fullName evidence="2">Uncharacterized protein</fullName>
    </submittedName>
</protein>
<evidence type="ECO:0000313" key="3">
    <source>
        <dbReference type="Proteomes" id="UP001497444"/>
    </source>
</evidence>
<keyword evidence="3" id="KW-1185">Reference proteome</keyword>
<dbReference type="Proteomes" id="UP001497444">
    <property type="component" value="Unassembled WGS sequence"/>
</dbReference>
<gene>
    <name evidence="2" type="ORF">CSSPJE1EN1_LOCUS28927</name>
</gene>
<evidence type="ECO:0000313" key="2">
    <source>
        <dbReference type="EMBL" id="CAK9253549.1"/>
    </source>
</evidence>
<accession>A0ABP0VGG9</accession>
<feature type="region of interest" description="Disordered" evidence="1">
    <location>
        <begin position="417"/>
        <end position="460"/>
    </location>
</feature>
<sequence length="482" mass="53212">MPTEEGTMGEGLMAGANRMAQSPHQNAWTGLIEGLMRGFGMGLKGKEAAEKRKQVEEALEVLNYAMEGQEYLQGIQSQLAERKGEQKLLPSQQQITQAYENGTLEPTVKALLRQQGVDPNNVTFSSDGHSVFVKKGDQILQKPVSDFFGQQDSQAFDFANNVEKSNLVRSENKQIQGLAQENNTLKSQNTSLTTLLSNIPGLDPQTIQALNAQAEAGKAIEKQKLGNETMKAEASKQNSDIAVANAPFDQASKKAYATDVNNRWDPEQVSSINLAKKQAANIADHVVSLRESNHRIETALHEFSMLESLLNDPKRAVITGDTLKSKAKRFFAGVSGSKALSDTELYDAFEKGFFAHFKGDVKFGNMNKEQFMLEMDQMPHSKFTKQGMLDIIEMQRQKLTAQKTRNDEEIKLVPHYTSRLNEQYSNRTGGQDNPSGANSQPTPKTEGGSKKGGVWMKKGSARLWMPSGDVKEAISDGFEVDQ</sequence>
<dbReference type="EMBL" id="CAXAQS010000891">
    <property type="protein sequence ID" value="CAK9253549.1"/>
    <property type="molecule type" value="Genomic_DNA"/>
</dbReference>
<organism evidence="2 3">
    <name type="scientific">Sphagnum jensenii</name>
    <dbReference type="NCBI Taxonomy" id="128206"/>
    <lineage>
        <taxon>Eukaryota</taxon>
        <taxon>Viridiplantae</taxon>
        <taxon>Streptophyta</taxon>
        <taxon>Embryophyta</taxon>
        <taxon>Bryophyta</taxon>
        <taxon>Sphagnophytina</taxon>
        <taxon>Sphagnopsida</taxon>
        <taxon>Sphagnales</taxon>
        <taxon>Sphagnaceae</taxon>
        <taxon>Sphagnum</taxon>
    </lineage>
</organism>
<feature type="compositionally biased region" description="Polar residues" evidence="1">
    <location>
        <begin position="418"/>
        <end position="443"/>
    </location>
</feature>
<name>A0ABP0VGG9_9BRYO</name>